<feature type="chain" id="PRO_5013076978" description="Tetratricopeptide repeat-containing protein" evidence="1">
    <location>
        <begin position="20"/>
        <end position="435"/>
    </location>
</feature>
<dbReference type="EMBL" id="FZPD01000003">
    <property type="protein sequence ID" value="SNT06410.1"/>
    <property type="molecule type" value="Genomic_DNA"/>
</dbReference>
<proteinExistence type="predicted"/>
<dbReference type="InterPro" id="IPR011990">
    <property type="entry name" value="TPR-like_helical_dom_sf"/>
</dbReference>
<dbReference type="AlphaFoldDB" id="A0A239JKR9"/>
<evidence type="ECO:0000313" key="2">
    <source>
        <dbReference type="EMBL" id="SNT06410.1"/>
    </source>
</evidence>
<dbReference type="Gene3D" id="1.25.40.10">
    <property type="entry name" value="Tetratricopeptide repeat domain"/>
    <property type="match status" value="1"/>
</dbReference>
<feature type="signal peptide" evidence="1">
    <location>
        <begin position="1"/>
        <end position="19"/>
    </location>
</feature>
<evidence type="ECO:0000313" key="3">
    <source>
        <dbReference type="Proteomes" id="UP000198393"/>
    </source>
</evidence>
<protein>
    <recommendedName>
        <fullName evidence="4">Tetratricopeptide repeat-containing protein</fullName>
    </recommendedName>
</protein>
<organism evidence="2 3">
    <name type="scientific">Ekhidna lutea</name>
    <dbReference type="NCBI Taxonomy" id="447679"/>
    <lineage>
        <taxon>Bacteria</taxon>
        <taxon>Pseudomonadati</taxon>
        <taxon>Bacteroidota</taxon>
        <taxon>Cytophagia</taxon>
        <taxon>Cytophagales</taxon>
        <taxon>Reichenbachiellaceae</taxon>
        <taxon>Ekhidna</taxon>
    </lineage>
</organism>
<reference evidence="2 3" key="1">
    <citation type="submission" date="2017-06" db="EMBL/GenBank/DDBJ databases">
        <authorList>
            <person name="Kim H.J."/>
            <person name="Triplett B.A."/>
        </authorList>
    </citation>
    <scope>NUCLEOTIDE SEQUENCE [LARGE SCALE GENOMIC DNA]</scope>
    <source>
        <strain evidence="2 3">DSM 19307</strain>
    </source>
</reference>
<sequence>MIKSTFCTFLVLISTFSFAQNGWNWPDDPDMKTQAMEKQAYYKLLIAQSKYAEAMKPLNWLYKNNPDLNPSIYIQGVDCIEDMLKKNSDKERKERLQDSLLWMYDQRMEYFDNDAATMDRKVYEAFKLYYKSPAKYPMLANLYAQAYEMNGPEISTFNLNTYMLLAKNYHQVDPVKMPAEKVLDIHTQISEIIDQKRKNGENADKLDKEQAKTDAWLSSIPGILTCEFIEDKLVPKFRSNPEDLETAKKIFKYSVQAKCTDQPYFLEASEPVFKELPSYSLANAIGSRYLAIGEINKGLQYHEEAAKLASTNEEKFEALMGQAVANSKLGNKSRSRTLAYEALSAKPGSAEAYNLIGNLYFTSFDDCKGDKSKVMDRGVFLAAHKMYEKAGNQAQMAASKEQFPSIEEIFNEGMEEGQTITVGCWINESVKLQRR</sequence>
<evidence type="ECO:0000256" key="1">
    <source>
        <dbReference type="SAM" id="SignalP"/>
    </source>
</evidence>
<dbReference type="RefSeq" id="WP_144017396.1">
    <property type="nucleotide sequence ID" value="NZ_FZPD01000003.1"/>
</dbReference>
<evidence type="ECO:0008006" key="4">
    <source>
        <dbReference type="Google" id="ProtNLM"/>
    </source>
</evidence>
<dbReference type="Proteomes" id="UP000198393">
    <property type="component" value="Unassembled WGS sequence"/>
</dbReference>
<name>A0A239JKR9_EKHLU</name>
<keyword evidence="1" id="KW-0732">Signal</keyword>
<dbReference type="SUPFAM" id="SSF48452">
    <property type="entry name" value="TPR-like"/>
    <property type="match status" value="1"/>
</dbReference>
<gene>
    <name evidence="2" type="ORF">SAMN05421640_2226</name>
</gene>
<accession>A0A239JKR9</accession>
<dbReference type="OrthoDB" id="1490653at2"/>
<keyword evidence="3" id="KW-1185">Reference proteome</keyword>